<dbReference type="FunFam" id="2.160.20.10:FF:000069">
    <property type="entry name" value="Uncharacterized protein"/>
    <property type="match status" value="1"/>
</dbReference>
<gene>
    <name evidence="5" type="ORF">DU57_04715</name>
</gene>
<feature type="domain" description="Disaggregatase-related" evidence="3">
    <location>
        <begin position="261"/>
        <end position="458"/>
    </location>
</feature>
<dbReference type="Pfam" id="PF08480">
    <property type="entry name" value="Disaggr_assoc"/>
    <property type="match status" value="1"/>
</dbReference>
<evidence type="ECO:0000313" key="6">
    <source>
        <dbReference type="Proteomes" id="UP000034950"/>
    </source>
</evidence>
<feature type="domain" description="Disaggregatase-related" evidence="2">
    <location>
        <begin position="926"/>
        <end position="1105"/>
    </location>
</feature>
<evidence type="ECO:0000313" key="5">
    <source>
        <dbReference type="EMBL" id="KKG84027.1"/>
    </source>
</evidence>
<dbReference type="InterPro" id="IPR012334">
    <property type="entry name" value="Pectin_lyas_fold"/>
</dbReference>
<dbReference type="NCBIfam" id="NF033679">
    <property type="entry name" value="DNRLRE_dom"/>
    <property type="match status" value="3"/>
</dbReference>
<dbReference type="PANTHER" id="PTHR22990">
    <property type="entry name" value="F-BOX ONLY PROTEIN"/>
    <property type="match status" value="1"/>
</dbReference>
<dbReference type="Pfam" id="PF13229">
    <property type="entry name" value="Beta_helix"/>
    <property type="match status" value="1"/>
</dbReference>
<dbReference type="InterPro" id="IPR039448">
    <property type="entry name" value="Beta_helix"/>
</dbReference>
<dbReference type="AlphaFoldDB" id="A0A0F8I291"/>
<organism evidence="5 6">
    <name type="scientific">Methanosarcina mazei</name>
    <name type="common">Methanosarcina frisia</name>
    <dbReference type="NCBI Taxonomy" id="2209"/>
    <lineage>
        <taxon>Archaea</taxon>
        <taxon>Methanobacteriati</taxon>
        <taxon>Methanobacteriota</taxon>
        <taxon>Stenosarchaea group</taxon>
        <taxon>Methanomicrobia</taxon>
        <taxon>Methanosarcinales</taxon>
        <taxon>Methanosarcinaceae</taxon>
        <taxon>Methanosarcina</taxon>
    </lineage>
</organism>
<dbReference type="Gene3D" id="2.160.20.10">
    <property type="entry name" value="Single-stranded right-handed beta-helix, Pectin lyase-like"/>
    <property type="match status" value="1"/>
</dbReference>
<dbReference type="InterPro" id="IPR013687">
    <property type="entry name" value="Disaggr-rel"/>
</dbReference>
<keyword evidence="1" id="KW-0677">Repeat</keyword>
<feature type="domain" description="Right handed beta helix" evidence="4">
    <location>
        <begin position="121"/>
        <end position="239"/>
    </location>
</feature>
<dbReference type="SUPFAM" id="SSF51126">
    <property type="entry name" value="Pectin lyase-like"/>
    <property type="match status" value="1"/>
</dbReference>
<dbReference type="Pfam" id="PF06848">
    <property type="entry name" value="Disaggr_repeat"/>
    <property type="match status" value="3"/>
</dbReference>
<dbReference type="InterPro" id="IPR010671">
    <property type="entry name" value="Disaggr-rel_dom"/>
</dbReference>
<feature type="domain" description="Disaggregatase-related" evidence="2">
    <location>
        <begin position="512"/>
        <end position="692"/>
    </location>
</feature>
<evidence type="ECO:0000256" key="1">
    <source>
        <dbReference type="ARBA" id="ARBA00022737"/>
    </source>
</evidence>
<dbReference type="InterPro" id="IPR006626">
    <property type="entry name" value="PbH1"/>
</dbReference>
<comment type="caution">
    <text evidence="5">The sequence shown here is derived from an EMBL/GenBank/DDBJ whole genome shotgun (WGS) entry which is preliminary data.</text>
</comment>
<dbReference type="SMART" id="SM00710">
    <property type="entry name" value="PbH1"/>
    <property type="match status" value="6"/>
</dbReference>
<evidence type="ECO:0000259" key="3">
    <source>
        <dbReference type="Pfam" id="PF08480"/>
    </source>
</evidence>
<evidence type="ECO:0000259" key="4">
    <source>
        <dbReference type="Pfam" id="PF13229"/>
    </source>
</evidence>
<accession>A0A0F8I291</accession>
<dbReference type="PATRIC" id="fig|2209.44.peg.1025"/>
<reference evidence="5 6" key="1">
    <citation type="journal article" date="2015" name="ISME J.">
        <title>Genomic and phenotypic differentiation among Methanosarcina mazei populations from Columbia River sediment.</title>
        <authorList>
            <person name="Youngblut N.D."/>
            <person name="Wirth J.S."/>
            <person name="Henriksen J.R."/>
            <person name="Smith M."/>
            <person name="Simon H."/>
            <person name="Metcalf W.W."/>
            <person name="Whitaker R.J."/>
        </authorList>
    </citation>
    <scope>NUCLEOTIDE SEQUENCE [LARGE SCALE GENOMIC DNA]</scope>
    <source>
        <strain evidence="5 6">3.H.A.2.6</strain>
    </source>
</reference>
<dbReference type="InterPro" id="IPR011050">
    <property type="entry name" value="Pectin_lyase_fold/virulence"/>
</dbReference>
<dbReference type="EMBL" id="JJPR01000132">
    <property type="protein sequence ID" value="KKG84027.1"/>
    <property type="molecule type" value="Genomic_DNA"/>
</dbReference>
<sequence length="1110" mass="123747">MIAMLKRELGVLFLVGCLIITSAPVASCRSPAPIIYVAGDGSGDFNCDGKDDHVQINQALKFVADNSAYTTVHLKGPFTYVIDDTLLIGSNTILEGDSNAVIKLTNNAGWETMKPLIQQMSSSGNNNITIRGFEVNVNHDGNSELAKGKGYYNVIYFLYTSNVTVHDMYMHDGHGDGLRIKYSSNIKFYNNTIDKLGHDGLFAIECSNVEAWNNRITCRTNSALRVWNTNNVKFHDNFIDSFYHWSAGGPGIQVERSSGDMNNIKIYDNVITNTYGPGIWLIGTAGAYDKSLSSVHICHNIFYDSGTNPSIEWVGGVLGSGFHNVLVENNVFDGVHNAAVVNMYSTDTNAGPSGTGFTTTVRNNIIVNTVPRTKNSAGTGYGVINHLPSSHTIVLENNCLYNNAAGNYKNVKSTTDIYADPLFAGQSLHDYHLKSVAGHWSGTKWVKDSVSSPCIDAGNPSSDYSKEPEDNGNRINIGRYGNTVYASLSGTAPEVIPEDPVPQDPVVFKVSDNRLRESSPDAVYRDSTFIDVGGMNNARYRDVMWFDLSEYTNPSEIDNATLSLYWYYPAGSTRPDDTIVEVYRPASSWNTSYVSWNKRDKNVAWKNAGGDWYDKKGVLQGSTPYATITFKGSTLPDNRYYELDVTELVKEYVSGKYENTGFLIKARTENNNYIAFYSNECGKDSLVPKLNVAEKALPVPVTIDKTITRAIDNRLREGSPDTVYQDSSFIDVGGMNDARYRDVMWFDLSVYDETAEVSTEVTGATLSLYWYYPAGNKRPDDTIVEVYRPASSWNTSYVSWNKRDKNVAWKNAGGDWYDKNGVLQGSTPYATFTIRGSAFPDNRYYELDVTELVKEYTSGKYENTGFLIKARNENNNYIAFYSNECGKETQKPSLNITKKVSSENIPVVPEIIEKITLNATLTGAIDNRLREASPDAVYQDSTFIDLGGINDAGYRDMMGFDLSEFNNTTEVTSANLFLYWYYPAGNTRPDDTIVEVYRPASSWNTSYVSWNKKDKNVAWKNPGGDWYDKNGVSQGDTPYASITLKGSELPDNKYYELDVTELVKEYVSGKYENTGVLIKARTENNNYIAFYSIECGIETQVPKLQLEYLI</sequence>
<name>A0A0F8I291_METMZ</name>
<dbReference type="Proteomes" id="UP000034950">
    <property type="component" value="Unassembled WGS sequence"/>
</dbReference>
<protein>
    <submittedName>
        <fullName evidence="5">Uncharacterized protein</fullName>
    </submittedName>
</protein>
<feature type="domain" description="Disaggregatase-related" evidence="2">
    <location>
        <begin position="712"/>
        <end position="896"/>
    </location>
</feature>
<proteinExistence type="predicted"/>
<evidence type="ECO:0000259" key="2">
    <source>
        <dbReference type="Pfam" id="PF06848"/>
    </source>
</evidence>
<dbReference type="PANTHER" id="PTHR22990:SF15">
    <property type="entry name" value="F-BOX ONLY PROTEIN 10"/>
    <property type="match status" value="1"/>
</dbReference>
<dbReference type="InterPro" id="IPR051550">
    <property type="entry name" value="SCF-Subunits/Alg-Epimerases"/>
</dbReference>